<dbReference type="NCBIfam" id="TIGR02937">
    <property type="entry name" value="sigma70-ECF"/>
    <property type="match status" value="1"/>
</dbReference>
<dbReference type="InterPro" id="IPR013325">
    <property type="entry name" value="RNA_pol_sigma_r2"/>
</dbReference>
<evidence type="ECO:0000259" key="6">
    <source>
        <dbReference type="Pfam" id="PF04542"/>
    </source>
</evidence>
<sequence>MSPADPPTHDPLTDEWLAVRCQLGEREAFDELVARWQLPLWRYARQLAGSDSAADDATQDVWLRVLRGIARLREGAKLRPWLFGIAHRVLMNRLREQYRTPLVPEGDADLEALPADDDTLQLETDLAALRDGLARLPALECEVLTLFYLQQLSLDEVSQVLVVPVGTVKSRLHRARRLLRLQLGVQGER</sequence>
<dbReference type="InterPro" id="IPR014284">
    <property type="entry name" value="RNA_pol_sigma-70_dom"/>
</dbReference>
<comment type="similarity">
    <text evidence="1">Belongs to the sigma-70 factor family. ECF subfamily.</text>
</comment>
<feature type="domain" description="RNA polymerase sigma factor 70 region 4 type 2" evidence="7">
    <location>
        <begin position="128"/>
        <end position="179"/>
    </location>
</feature>
<evidence type="ECO:0000259" key="7">
    <source>
        <dbReference type="Pfam" id="PF08281"/>
    </source>
</evidence>
<dbReference type="InterPro" id="IPR013249">
    <property type="entry name" value="RNA_pol_sigma70_r4_t2"/>
</dbReference>
<keyword evidence="3" id="KW-0731">Sigma factor</keyword>
<evidence type="ECO:0000256" key="4">
    <source>
        <dbReference type="ARBA" id="ARBA00023125"/>
    </source>
</evidence>
<dbReference type="Pfam" id="PF04542">
    <property type="entry name" value="Sigma70_r2"/>
    <property type="match status" value="1"/>
</dbReference>
<accession>A0ABW7ESL9</accession>
<dbReference type="Proteomes" id="UP001606300">
    <property type="component" value="Unassembled WGS sequence"/>
</dbReference>
<evidence type="ECO:0000256" key="2">
    <source>
        <dbReference type="ARBA" id="ARBA00023015"/>
    </source>
</evidence>
<dbReference type="PANTHER" id="PTHR43133">
    <property type="entry name" value="RNA POLYMERASE ECF-TYPE SIGMA FACTO"/>
    <property type="match status" value="1"/>
</dbReference>
<proteinExistence type="inferred from homology"/>
<comment type="caution">
    <text evidence="8">The sequence shown here is derived from an EMBL/GenBank/DDBJ whole genome shotgun (WGS) entry which is preliminary data.</text>
</comment>
<keyword evidence="2" id="KW-0805">Transcription regulation</keyword>
<dbReference type="SUPFAM" id="SSF88946">
    <property type="entry name" value="Sigma2 domain of RNA polymerase sigma factors"/>
    <property type="match status" value="1"/>
</dbReference>
<keyword evidence="4" id="KW-0238">DNA-binding</keyword>
<keyword evidence="9" id="KW-1185">Reference proteome</keyword>
<evidence type="ECO:0000256" key="3">
    <source>
        <dbReference type="ARBA" id="ARBA00023082"/>
    </source>
</evidence>
<evidence type="ECO:0000256" key="5">
    <source>
        <dbReference type="ARBA" id="ARBA00023163"/>
    </source>
</evidence>
<dbReference type="InterPro" id="IPR039425">
    <property type="entry name" value="RNA_pol_sigma-70-like"/>
</dbReference>
<name>A0ABW7ESL9_9BURK</name>
<dbReference type="Gene3D" id="1.10.1740.10">
    <property type="match status" value="1"/>
</dbReference>
<dbReference type="InterPro" id="IPR013324">
    <property type="entry name" value="RNA_pol_sigma_r3/r4-like"/>
</dbReference>
<gene>
    <name evidence="8" type="ORF">ACG02S_21655</name>
</gene>
<organism evidence="8 9">
    <name type="scientific">Pelomonas dachongensis</name>
    <dbReference type="NCBI Taxonomy" id="3299029"/>
    <lineage>
        <taxon>Bacteria</taxon>
        <taxon>Pseudomonadati</taxon>
        <taxon>Pseudomonadota</taxon>
        <taxon>Betaproteobacteria</taxon>
        <taxon>Burkholderiales</taxon>
        <taxon>Sphaerotilaceae</taxon>
        <taxon>Roseateles</taxon>
    </lineage>
</organism>
<evidence type="ECO:0000313" key="8">
    <source>
        <dbReference type="EMBL" id="MFG6416505.1"/>
    </source>
</evidence>
<dbReference type="PANTHER" id="PTHR43133:SF8">
    <property type="entry name" value="RNA POLYMERASE SIGMA FACTOR HI_1459-RELATED"/>
    <property type="match status" value="1"/>
</dbReference>
<dbReference type="Pfam" id="PF08281">
    <property type="entry name" value="Sigma70_r4_2"/>
    <property type="match status" value="1"/>
</dbReference>
<dbReference type="EMBL" id="JBIGHY010000009">
    <property type="protein sequence ID" value="MFG6416505.1"/>
    <property type="molecule type" value="Genomic_DNA"/>
</dbReference>
<dbReference type="InterPro" id="IPR007627">
    <property type="entry name" value="RNA_pol_sigma70_r2"/>
</dbReference>
<keyword evidence="5" id="KW-0804">Transcription</keyword>
<reference evidence="8 9" key="1">
    <citation type="submission" date="2024-09" db="EMBL/GenBank/DDBJ databases">
        <title>Novel species of the genus Pelomonas and Roseateles isolated from streams.</title>
        <authorList>
            <person name="Lu H."/>
        </authorList>
    </citation>
    <scope>NUCLEOTIDE SEQUENCE [LARGE SCALE GENOMIC DNA]</scope>
    <source>
        <strain evidence="8 9">DC23W</strain>
    </source>
</reference>
<feature type="domain" description="RNA polymerase sigma-70 region 2" evidence="6">
    <location>
        <begin position="32"/>
        <end position="99"/>
    </location>
</feature>
<protein>
    <submittedName>
        <fullName evidence="8">RNA polymerase sigma factor</fullName>
    </submittedName>
</protein>
<dbReference type="SUPFAM" id="SSF88659">
    <property type="entry name" value="Sigma3 and sigma4 domains of RNA polymerase sigma factors"/>
    <property type="match status" value="1"/>
</dbReference>
<dbReference type="RefSeq" id="WP_394472566.1">
    <property type="nucleotide sequence ID" value="NZ_JBIGHY010000009.1"/>
</dbReference>
<dbReference type="Gene3D" id="1.10.10.10">
    <property type="entry name" value="Winged helix-like DNA-binding domain superfamily/Winged helix DNA-binding domain"/>
    <property type="match status" value="1"/>
</dbReference>
<evidence type="ECO:0000313" key="9">
    <source>
        <dbReference type="Proteomes" id="UP001606300"/>
    </source>
</evidence>
<dbReference type="InterPro" id="IPR036388">
    <property type="entry name" value="WH-like_DNA-bd_sf"/>
</dbReference>
<evidence type="ECO:0000256" key="1">
    <source>
        <dbReference type="ARBA" id="ARBA00010641"/>
    </source>
</evidence>